<evidence type="ECO:0000313" key="2">
    <source>
        <dbReference type="EMBL" id="MFF3670935.1"/>
    </source>
</evidence>
<evidence type="ECO:0008006" key="4">
    <source>
        <dbReference type="Google" id="ProtNLM"/>
    </source>
</evidence>
<reference evidence="2 3" key="1">
    <citation type="submission" date="2024-10" db="EMBL/GenBank/DDBJ databases">
        <title>The Natural Products Discovery Center: Release of the First 8490 Sequenced Strains for Exploring Actinobacteria Biosynthetic Diversity.</title>
        <authorList>
            <person name="Kalkreuter E."/>
            <person name="Kautsar S.A."/>
            <person name="Yang D."/>
            <person name="Bader C.D."/>
            <person name="Teijaro C.N."/>
            <person name="Fluegel L."/>
            <person name="Davis C.M."/>
            <person name="Simpson J.R."/>
            <person name="Lauterbach L."/>
            <person name="Steele A.D."/>
            <person name="Gui C."/>
            <person name="Meng S."/>
            <person name="Li G."/>
            <person name="Viehrig K."/>
            <person name="Ye F."/>
            <person name="Su P."/>
            <person name="Kiefer A.F."/>
            <person name="Nichols A."/>
            <person name="Cepeda A.J."/>
            <person name="Yan W."/>
            <person name="Fan B."/>
            <person name="Jiang Y."/>
            <person name="Adhikari A."/>
            <person name="Zheng C.-J."/>
            <person name="Schuster L."/>
            <person name="Cowan T.M."/>
            <person name="Smanski M.J."/>
            <person name="Chevrette M.G."/>
            <person name="De Carvalho L.P.S."/>
            <person name="Shen B."/>
        </authorList>
    </citation>
    <scope>NUCLEOTIDE SEQUENCE [LARGE SCALE GENOMIC DNA]</scope>
    <source>
        <strain evidence="2 3">NPDC002173</strain>
    </source>
</reference>
<sequence length="202" mass="21680">MVQRSFALALVAVAVLAAPTAASAATGASSASAASAASGSRNFSFRGMNLKLPSGWKAHRDGDRIVVVTGTCANPEPFAPNCQSFWVFGPKAFTNLPVGGGSLTYTGKWQFHPFSGVVPCPFNAKTSWYPGEKPSSTGLRQVGRGHKALYTAWPNRCVTNNGARQTMRFTQREWFLPASKILIVDVWNTPELSGVLKRATWS</sequence>
<comment type="caution">
    <text evidence="2">The sequence shown here is derived from an EMBL/GenBank/DDBJ whole genome shotgun (WGS) entry which is preliminary data.</text>
</comment>
<protein>
    <recommendedName>
        <fullName evidence="4">Serine/threonine protein kinase</fullName>
    </recommendedName>
</protein>
<evidence type="ECO:0000313" key="3">
    <source>
        <dbReference type="Proteomes" id="UP001602013"/>
    </source>
</evidence>
<feature type="signal peptide" evidence="1">
    <location>
        <begin position="1"/>
        <end position="24"/>
    </location>
</feature>
<keyword evidence="3" id="KW-1185">Reference proteome</keyword>
<dbReference type="EMBL" id="JBIASD010000037">
    <property type="protein sequence ID" value="MFF3670935.1"/>
    <property type="molecule type" value="Genomic_DNA"/>
</dbReference>
<accession>A0ABW6T507</accession>
<evidence type="ECO:0000256" key="1">
    <source>
        <dbReference type="SAM" id="SignalP"/>
    </source>
</evidence>
<dbReference type="Proteomes" id="UP001602013">
    <property type="component" value="Unassembled WGS sequence"/>
</dbReference>
<dbReference type="RefSeq" id="WP_387417136.1">
    <property type="nucleotide sequence ID" value="NZ_JBIASD010000037.1"/>
</dbReference>
<gene>
    <name evidence="2" type="ORF">ACFYXI_35645</name>
</gene>
<proteinExistence type="predicted"/>
<name>A0ABW6T507_9ACTN</name>
<organism evidence="2 3">
    <name type="scientific">Microtetraspora malaysiensis</name>
    <dbReference type="NCBI Taxonomy" id="161358"/>
    <lineage>
        <taxon>Bacteria</taxon>
        <taxon>Bacillati</taxon>
        <taxon>Actinomycetota</taxon>
        <taxon>Actinomycetes</taxon>
        <taxon>Streptosporangiales</taxon>
        <taxon>Streptosporangiaceae</taxon>
        <taxon>Microtetraspora</taxon>
    </lineage>
</organism>
<keyword evidence="1" id="KW-0732">Signal</keyword>
<feature type="chain" id="PRO_5046205449" description="Serine/threonine protein kinase" evidence="1">
    <location>
        <begin position="25"/>
        <end position="202"/>
    </location>
</feature>